<dbReference type="RefSeq" id="WP_228228073.1">
    <property type="nucleotide sequence ID" value="NZ_JAJGNP010000023.1"/>
</dbReference>
<feature type="chain" id="PRO_5046586048" evidence="2">
    <location>
        <begin position="21"/>
        <end position="279"/>
    </location>
</feature>
<gene>
    <name evidence="3" type="ORF">LL253_18220</name>
</gene>
<feature type="compositionally biased region" description="Basic and acidic residues" evidence="1">
    <location>
        <begin position="92"/>
        <end position="111"/>
    </location>
</feature>
<sequence length="279" mass="31211">MIASRYLLFLFTIAAIPAAAQTPSDVADLVGARGAGGETQLQARGYRFVRTETGDDRKWSYWWHPERHLCLSVVTMDGRYQAITDSPAPDCGQDHAAGRTDDAYRRHDRTDAPPAAYAPARRESPSYAASEERPMIDGQSVEIGLVCFGDGQRPGLENRYGWTWDHDRKRYIYGNRVDMTAQQFDASVMLQFWAGGGRIKLPAKLIPPIHSRGTNDGWWDVYAVSIQPDHVSGEYRLNGLNKPRIQINRMSGQISIKGTGDYAFRGTCDTVDAAAHRRF</sequence>
<evidence type="ECO:0000256" key="1">
    <source>
        <dbReference type="SAM" id="MobiDB-lite"/>
    </source>
</evidence>
<organism evidence="3 4">
    <name type="scientific">Sphingobium soli</name>
    <dbReference type="NCBI Taxonomy" id="1591116"/>
    <lineage>
        <taxon>Bacteria</taxon>
        <taxon>Pseudomonadati</taxon>
        <taxon>Pseudomonadota</taxon>
        <taxon>Alphaproteobacteria</taxon>
        <taxon>Sphingomonadales</taxon>
        <taxon>Sphingomonadaceae</taxon>
        <taxon>Sphingobium</taxon>
    </lineage>
</organism>
<evidence type="ECO:0000256" key="2">
    <source>
        <dbReference type="SAM" id="SignalP"/>
    </source>
</evidence>
<protein>
    <submittedName>
        <fullName evidence="3">Uncharacterized protein</fullName>
    </submittedName>
</protein>
<accession>A0ABS8HAL9</accession>
<feature type="signal peptide" evidence="2">
    <location>
        <begin position="1"/>
        <end position="20"/>
    </location>
</feature>
<feature type="region of interest" description="Disordered" evidence="1">
    <location>
        <begin position="85"/>
        <end position="133"/>
    </location>
</feature>
<feature type="compositionally biased region" description="Basic and acidic residues" evidence="1">
    <location>
        <begin position="120"/>
        <end position="133"/>
    </location>
</feature>
<evidence type="ECO:0000313" key="4">
    <source>
        <dbReference type="Proteomes" id="UP001198830"/>
    </source>
</evidence>
<proteinExistence type="predicted"/>
<name>A0ABS8HAL9_9SPHN</name>
<comment type="caution">
    <text evidence="3">The sequence shown here is derived from an EMBL/GenBank/DDBJ whole genome shotgun (WGS) entry which is preliminary data.</text>
</comment>
<evidence type="ECO:0000313" key="3">
    <source>
        <dbReference type="EMBL" id="MCC4234611.1"/>
    </source>
</evidence>
<dbReference type="Proteomes" id="UP001198830">
    <property type="component" value="Unassembled WGS sequence"/>
</dbReference>
<reference evidence="3 4" key="1">
    <citation type="submission" date="2021-10" db="EMBL/GenBank/DDBJ databases">
        <title>The diversity and Nitrogen Metabolism of Culturable Nitrate-Utilizing Bacteria Within the Oxygen Minimum Zone of the Changjiang (Yangtze River)Estuary.</title>
        <authorList>
            <person name="Zhang D."/>
            <person name="Zheng J."/>
            <person name="Liu S."/>
            <person name="He W."/>
        </authorList>
    </citation>
    <scope>NUCLEOTIDE SEQUENCE [LARGE SCALE GENOMIC DNA]</scope>
    <source>
        <strain evidence="3 4">FXH275-2</strain>
    </source>
</reference>
<dbReference type="EMBL" id="JAJGNP010000023">
    <property type="protein sequence ID" value="MCC4234611.1"/>
    <property type="molecule type" value="Genomic_DNA"/>
</dbReference>
<keyword evidence="4" id="KW-1185">Reference proteome</keyword>
<keyword evidence="2" id="KW-0732">Signal</keyword>